<dbReference type="OrthoDB" id="755951at2759"/>
<dbReference type="PANTHER" id="PTHR21092">
    <property type="entry name" value="NICASTRIN"/>
    <property type="match status" value="1"/>
</dbReference>
<dbReference type="Pfam" id="PF05450">
    <property type="entry name" value="Nicastrin"/>
    <property type="match status" value="1"/>
</dbReference>
<keyword evidence="17" id="KW-1185">Reference proteome</keyword>
<organism evidence="17 18">
    <name type="scientific">Python bivittatus</name>
    <name type="common">Burmese python</name>
    <name type="synonym">Python molurus bivittatus</name>
    <dbReference type="NCBI Taxonomy" id="176946"/>
    <lineage>
        <taxon>Eukaryota</taxon>
        <taxon>Metazoa</taxon>
        <taxon>Chordata</taxon>
        <taxon>Craniata</taxon>
        <taxon>Vertebrata</taxon>
        <taxon>Euteleostomi</taxon>
        <taxon>Lepidosauria</taxon>
        <taxon>Squamata</taxon>
        <taxon>Bifurcata</taxon>
        <taxon>Unidentata</taxon>
        <taxon>Episquamata</taxon>
        <taxon>Toxicofera</taxon>
        <taxon>Serpentes</taxon>
        <taxon>Henophidia</taxon>
        <taxon>Pythonidae</taxon>
        <taxon>Python</taxon>
    </lineage>
</organism>
<evidence type="ECO:0000256" key="4">
    <source>
        <dbReference type="ARBA" id="ARBA00022692"/>
    </source>
</evidence>
<keyword evidence="7 15" id="KW-1133">Transmembrane helix</keyword>
<dbReference type="GO" id="GO:0007220">
    <property type="term" value="P:Notch receptor processing"/>
    <property type="evidence" value="ECO:0007669"/>
    <property type="project" value="TreeGrafter"/>
</dbReference>
<keyword evidence="11" id="KW-0968">Cytoplasmic vesicle</keyword>
<dbReference type="Gene3D" id="3.40.630.10">
    <property type="entry name" value="Zn peptidases"/>
    <property type="match status" value="1"/>
</dbReference>
<dbReference type="SUPFAM" id="SSF53187">
    <property type="entry name" value="Zn-dependent exopeptidases"/>
    <property type="match status" value="1"/>
</dbReference>
<dbReference type="FunFam" id="3.40.630.10:FF:000030">
    <property type="entry name" value="nicastrin"/>
    <property type="match status" value="1"/>
</dbReference>
<keyword evidence="5" id="KW-0732">Signal</keyword>
<comment type="subcellular location">
    <subcellularLocation>
        <location evidence="12">Cytoplasmic vesicle membrane</location>
        <topology evidence="12">Single-pass membrane protein</topology>
    </subcellularLocation>
    <subcellularLocation>
        <location evidence="13">Endomembrane system</location>
        <topology evidence="13">Single-pass type I membrane protein</topology>
    </subcellularLocation>
    <subcellularLocation>
        <location evidence="1">Melanosome</location>
    </subcellularLocation>
</comment>
<proteinExistence type="inferred from homology"/>
<evidence type="ECO:0000256" key="15">
    <source>
        <dbReference type="SAM" id="Phobius"/>
    </source>
</evidence>
<dbReference type="KEGG" id="pbi:103049766"/>
<dbReference type="GO" id="GO:0012505">
    <property type="term" value="C:endomembrane system"/>
    <property type="evidence" value="ECO:0007669"/>
    <property type="project" value="UniProtKB-SubCell"/>
</dbReference>
<evidence type="ECO:0000313" key="18">
    <source>
        <dbReference type="RefSeq" id="XP_007441247.1"/>
    </source>
</evidence>
<evidence type="ECO:0000256" key="10">
    <source>
        <dbReference type="ARBA" id="ARBA00023180"/>
    </source>
</evidence>
<evidence type="ECO:0000256" key="14">
    <source>
        <dbReference type="ARBA" id="ARBA00058029"/>
    </source>
</evidence>
<sequence>MAAVEEEEEAAPCRGRRMKAAAWVLRGMVLCALAPGSGWCNSVEKKIYIPLNRTATCVRLLNATHQIGCQSSLNGDTGVIHVAEEESDLNWVLSDGPHPPYMVLLDTKLFTGRVMEKLKGTSRIAGLAVALSKTRPPEGFSPGLQCPNDGFGVYNSSYGPEYAHCNMTKWNYLGNSLSYLDFGFPIFLLQDETETEVIKQCYQKYNTPLNGSDPEYPLCAMQLSSHMHAVTSTVTCMRRSTIQSTFSLNPEVVCDPLADYNVWSTVRPVNDSEKLDPKSVVIASSRIDSHSFFWNVAPGAESAVASFVTLLAAAEAIHKISDVQSLPKNIMFVFFQGETFDYIGSSRMVYDMQNDRFPIKLENVDSFLELSQVALQSNASLWMHTDPVSRKNHEIEQSVQRIVETLNKSSKNTTVVMSEIGVTQPLPPCSFQRFLRAWQIPGVVLADHYSQFENRYYQSVYDTSENIRLKYPEGLSPEEALNYVTETSKSLAAIATVVARTLYTLAGGKGDPLPIQADPLTVTRMLYGFLIQSNNSWFQSITKPDFKGPLGDEPLQYYIAVSSPVNSTSLVQYVLANLTGTRLRDNTTKDHCKASKEDLYDYMWVQGSPYPNSTSPRKPFCVRSTVRRTPASSPAFELKQWGSTEFSTWTESRWKELHGRIFLVASRELEIITLVVGIIILIVSFVATYFINAKARVLFSTSGDSETVAY</sequence>
<dbReference type="GO" id="GO:0007219">
    <property type="term" value="P:Notch signaling pathway"/>
    <property type="evidence" value="ECO:0007669"/>
    <property type="project" value="UniProtKB-KW"/>
</dbReference>
<dbReference type="Proteomes" id="UP000695026">
    <property type="component" value="Unplaced"/>
</dbReference>
<evidence type="ECO:0000256" key="9">
    <source>
        <dbReference type="ARBA" id="ARBA00023157"/>
    </source>
</evidence>
<evidence type="ECO:0000256" key="12">
    <source>
        <dbReference type="ARBA" id="ARBA00037855"/>
    </source>
</evidence>
<dbReference type="Pfam" id="PF18266">
    <property type="entry name" value="Ncstrn_small"/>
    <property type="match status" value="1"/>
</dbReference>
<dbReference type="AlphaFoldDB" id="A0A9F2WH18"/>
<protein>
    <recommendedName>
        <fullName evidence="3">Nicastrin</fullName>
    </recommendedName>
</protein>
<dbReference type="GeneID" id="103049766"/>
<comment type="similarity">
    <text evidence="2">Belongs to the nicastrin family.</text>
</comment>
<keyword evidence="4 15" id="KW-0812">Transmembrane</keyword>
<gene>
    <name evidence="18" type="primary">NCSTN</name>
</gene>
<dbReference type="OMA" id="ECVYPGV"/>
<dbReference type="InterPro" id="IPR041084">
    <property type="entry name" value="Ncstrn_small"/>
</dbReference>
<evidence type="ECO:0000256" key="3">
    <source>
        <dbReference type="ARBA" id="ARBA00015303"/>
    </source>
</evidence>
<keyword evidence="9" id="KW-1015">Disulfide bond</keyword>
<dbReference type="CDD" id="cd03881">
    <property type="entry name" value="M28_Nicastrin"/>
    <property type="match status" value="1"/>
</dbReference>
<dbReference type="CTD" id="23385"/>
<comment type="function">
    <text evidence="14">Essential subunit of the gamma-secretase complex, an endoprotease complex that catalyzes the intramembrane cleavage of integral membrane proteins such as Notch receptors and APP (amyloid-beta precursor protein). The gamma-secretase complex plays a role in Notch and Wnt signaling cascades and regulation of downstream processes via its role in processing key regulatory proteins, and by regulating cytosolic CTNNB1 levels.</text>
</comment>
<keyword evidence="10" id="KW-0325">Glycoprotein</keyword>
<evidence type="ECO:0000256" key="11">
    <source>
        <dbReference type="ARBA" id="ARBA00023329"/>
    </source>
</evidence>
<evidence type="ECO:0000256" key="8">
    <source>
        <dbReference type="ARBA" id="ARBA00023136"/>
    </source>
</evidence>
<dbReference type="GO" id="GO:0099503">
    <property type="term" value="C:secretory vesicle"/>
    <property type="evidence" value="ECO:0007669"/>
    <property type="project" value="UniProtKB-ARBA"/>
</dbReference>
<evidence type="ECO:0000256" key="1">
    <source>
        <dbReference type="ARBA" id="ARBA00004223"/>
    </source>
</evidence>
<dbReference type="RefSeq" id="XP_007441247.1">
    <property type="nucleotide sequence ID" value="XM_007441185.2"/>
</dbReference>
<evidence type="ECO:0000256" key="5">
    <source>
        <dbReference type="ARBA" id="ARBA00022729"/>
    </source>
</evidence>
<evidence type="ECO:0000256" key="2">
    <source>
        <dbReference type="ARBA" id="ARBA00007717"/>
    </source>
</evidence>
<evidence type="ECO:0000256" key="7">
    <source>
        <dbReference type="ARBA" id="ARBA00022989"/>
    </source>
</evidence>
<evidence type="ECO:0000313" key="17">
    <source>
        <dbReference type="Proteomes" id="UP000695026"/>
    </source>
</evidence>
<feature type="transmembrane region" description="Helical" evidence="15">
    <location>
        <begin position="671"/>
        <end position="691"/>
    </location>
</feature>
<dbReference type="PANTHER" id="PTHR21092:SF0">
    <property type="entry name" value="NICASTRIN"/>
    <property type="match status" value="1"/>
</dbReference>
<feature type="domain" description="Nicastrin small lobe" evidence="16">
    <location>
        <begin position="56"/>
        <end position="229"/>
    </location>
</feature>
<keyword evidence="6" id="KW-0914">Notch signaling pathway</keyword>
<keyword evidence="8 15" id="KW-0472">Membrane</keyword>
<reference evidence="18" key="1">
    <citation type="submission" date="2025-08" db="UniProtKB">
        <authorList>
            <consortium name="RefSeq"/>
        </authorList>
    </citation>
    <scope>IDENTIFICATION</scope>
    <source>
        <tissue evidence="18">Liver</tissue>
    </source>
</reference>
<evidence type="ECO:0000259" key="16">
    <source>
        <dbReference type="Pfam" id="PF18266"/>
    </source>
</evidence>
<dbReference type="GO" id="GO:0005886">
    <property type="term" value="C:plasma membrane"/>
    <property type="evidence" value="ECO:0007669"/>
    <property type="project" value="UniProtKB-ARBA"/>
</dbReference>
<dbReference type="GO" id="GO:0032991">
    <property type="term" value="C:protein-containing complex"/>
    <property type="evidence" value="ECO:0007669"/>
    <property type="project" value="UniProtKB-ARBA"/>
</dbReference>
<dbReference type="GO" id="GO:0030659">
    <property type="term" value="C:cytoplasmic vesicle membrane"/>
    <property type="evidence" value="ECO:0007669"/>
    <property type="project" value="UniProtKB-SubCell"/>
</dbReference>
<dbReference type="GO" id="GO:0005773">
    <property type="term" value="C:vacuole"/>
    <property type="evidence" value="ECO:0007669"/>
    <property type="project" value="UniProtKB-ARBA"/>
</dbReference>
<evidence type="ECO:0000256" key="6">
    <source>
        <dbReference type="ARBA" id="ARBA00022976"/>
    </source>
</evidence>
<accession>A0A9F2WH18</accession>
<evidence type="ECO:0000256" key="13">
    <source>
        <dbReference type="ARBA" id="ARBA00046288"/>
    </source>
</evidence>
<dbReference type="GO" id="GO:0042470">
    <property type="term" value="C:melanosome"/>
    <property type="evidence" value="ECO:0007669"/>
    <property type="project" value="UniProtKB-SubCell"/>
</dbReference>
<name>A0A9F2WH18_PYTBI</name>
<dbReference type="InterPro" id="IPR008710">
    <property type="entry name" value="Nicastrin"/>
</dbReference>
<dbReference type="GO" id="GO:0016485">
    <property type="term" value="P:protein processing"/>
    <property type="evidence" value="ECO:0007669"/>
    <property type="project" value="InterPro"/>
</dbReference>